<dbReference type="Proteomes" id="UP000277191">
    <property type="component" value="Chromosome 2"/>
</dbReference>
<dbReference type="SUPFAM" id="SSF55811">
    <property type="entry name" value="Nudix"/>
    <property type="match status" value="1"/>
</dbReference>
<gene>
    <name evidence="3" type="ORF">D5R55_22045</name>
</gene>
<dbReference type="InterPro" id="IPR000086">
    <property type="entry name" value="NUDIX_hydrolase_dom"/>
</dbReference>
<sequence length="156" mass="17723">MLRVFWGERSMRAPFQILAIPYRVGCKESTFAALKRSDDGHWQGVAGGGEVGETPFQAAIRECQEEVGVSSRSRVQSLKSRASIPVEHFTNTGHWPTDMFVIPEYCFGLDCTGKELVLSSEHVDVRWGTYREINALLRWDSNKTALWELNCRITKK</sequence>
<dbReference type="PROSITE" id="PS51462">
    <property type="entry name" value="NUDIX"/>
    <property type="match status" value="1"/>
</dbReference>
<keyword evidence="1" id="KW-0378">Hydrolase</keyword>
<evidence type="ECO:0000313" key="4">
    <source>
        <dbReference type="Proteomes" id="UP000277191"/>
    </source>
</evidence>
<dbReference type="PANTHER" id="PTHR21340">
    <property type="entry name" value="DIADENOSINE 5,5-P1,P4-TETRAPHOSPHATE PYROPHOSPHOHYDROLASE MUTT"/>
    <property type="match status" value="1"/>
</dbReference>
<dbReference type="GO" id="GO:0004081">
    <property type="term" value="F:bis(5'-nucleosyl)-tetraphosphatase (asymmetrical) activity"/>
    <property type="evidence" value="ECO:0007669"/>
    <property type="project" value="TreeGrafter"/>
</dbReference>
<evidence type="ECO:0000256" key="1">
    <source>
        <dbReference type="ARBA" id="ARBA00022801"/>
    </source>
</evidence>
<dbReference type="InterPro" id="IPR051325">
    <property type="entry name" value="Nudix_hydrolase_domain"/>
</dbReference>
<accession>A0A3Q9FB08</accession>
<dbReference type="GO" id="GO:0006754">
    <property type="term" value="P:ATP biosynthetic process"/>
    <property type="evidence" value="ECO:0007669"/>
    <property type="project" value="TreeGrafter"/>
</dbReference>
<dbReference type="EMBL" id="CP034546">
    <property type="protein sequence ID" value="AZQ53606.1"/>
    <property type="molecule type" value="Genomic_DNA"/>
</dbReference>
<dbReference type="PANTHER" id="PTHR21340:SF0">
    <property type="entry name" value="BIS(5'-NUCLEOSYL)-TETRAPHOSPHATASE [ASYMMETRICAL]"/>
    <property type="match status" value="1"/>
</dbReference>
<dbReference type="GO" id="GO:0006167">
    <property type="term" value="P:AMP biosynthetic process"/>
    <property type="evidence" value="ECO:0007669"/>
    <property type="project" value="TreeGrafter"/>
</dbReference>
<name>A0A3Q9FB08_9BURK</name>
<reference evidence="3 4" key="1">
    <citation type="submission" date="2018-12" db="EMBL/GenBank/DDBJ databases">
        <title>Cadmium resistance mechanism in endophytic bacteria Burkholderia cenocepacia YG-3.</title>
        <authorList>
            <person name="Zhang X."/>
            <person name="Wang X."/>
            <person name="Zhu Y."/>
        </authorList>
    </citation>
    <scope>NUCLEOTIDE SEQUENCE [LARGE SCALE GENOMIC DNA]</scope>
    <source>
        <strain evidence="3 4">YG-3</strain>
    </source>
</reference>
<evidence type="ECO:0000259" key="2">
    <source>
        <dbReference type="PROSITE" id="PS51462"/>
    </source>
</evidence>
<evidence type="ECO:0000313" key="3">
    <source>
        <dbReference type="EMBL" id="AZQ53606.1"/>
    </source>
</evidence>
<feature type="domain" description="Nudix hydrolase" evidence="2">
    <location>
        <begin position="10"/>
        <end position="150"/>
    </location>
</feature>
<dbReference type="AlphaFoldDB" id="A0A3Q9FB08"/>
<protein>
    <submittedName>
        <fullName evidence="3">NUDIX domain-containing protein</fullName>
    </submittedName>
</protein>
<dbReference type="InterPro" id="IPR015797">
    <property type="entry name" value="NUDIX_hydrolase-like_dom_sf"/>
</dbReference>
<dbReference type="Gene3D" id="3.90.79.10">
    <property type="entry name" value="Nucleoside Triphosphate Pyrophosphohydrolase"/>
    <property type="match status" value="1"/>
</dbReference>
<dbReference type="Pfam" id="PF00293">
    <property type="entry name" value="NUDIX"/>
    <property type="match status" value="1"/>
</dbReference>
<proteinExistence type="predicted"/>
<organism evidence="3 4">
    <name type="scientific">Burkholderia cenocepacia</name>
    <dbReference type="NCBI Taxonomy" id="95486"/>
    <lineage>
        <taxon>Bacteria</taxon>
        <taxon>Pseudomonadati</taxon>
        <taxon>Pseudomonadota</taxon>
        <taxon>Betaproteobacteria</taxon>
        <taxon>Burkholderiales</taxon>
        <taxon>Burkholderiaceae</taxon>
        <taxon>Burkholderia</taxon>
        <taxon>Burkholderia cepacia complex</taxon>
    </lineage>
</organism>